<dbReference type="InterPro" id="IPR021457">
    <property type="entry name" value="DUF3108"/>
</dbReference>
<dbReference type="OrthoDB" id="5514339at2"/>
<name>A0A4Y6PLT4_PERCE</name>
<dbReference type="Proteomes" id="UP000315995">
    <property type="component" value="Chromosome"/>
</dbReference>
<sequence length="269" mass="31409">MPGQLRAEGQNPLAQPDARVDSFRWAGEEFYFSVRLNGAEAMRASLRAGDLRRVNNRPYVPISAVAQSVGFFQSVYPLNDRANTFVDPGNYRPLRSEKLFEERGQTRTYKVDYIHSTYRAKVEKKKEKRTFRFNYSIPGTTHDMLSWMYDLRSRDSLKVGDTFSYYIYDGWKLSRVDMKVLGKEDVYTPMGWFKGWKISFVREVLRSRRQKNKQGKPSKPLLRVKTPDSHSGHLYLSRDENRLPIKVSIDTKFGTSEALLVKYKPHKKD</sequence>
<organism evidence="2 3">
    <name type="scientific">Persicimonas caeni</name>
    <dbReference type="NCBI Taxonomy" id="2292766"/>
    <lineage>
        <taxon>Bacteria</taxon>
        <taxon>Deltaproteobacteria</taxon>
        <taxon>Bradymonadales</taxon>
        <taxon>Bradymonadaceae</taxon>
        <taxon>Persicimonas</taxon>
    </lineage>
</organism>
<dbReference type="Pfam" id="PF11306">
    <property type="entry name" value="DUF3108"/>
    <property type="match status" value="1"/>
</dbReference>
<accession>A0A5B8XX16</accession>
<reference evidence="2 3" key="1">
    <citation type="submission" date="2019-06" db="EMBL/GenBank/DDBJ databases">
        <title>Persicimonas caeni gen. nov., sp. nov., a predatory bacterium isolated from solar saltern.</title>
        <authorList>
            <person name="Wang S."/>
        </authorList>
    </citation>
    <scope>NUCLEOTIDE SEQUENCE [LARGE SCALE GENOMIC DNA]</scope>
    <source>
        <strain evidence="2 3">YN101</strain>
    </source>
</reference>
<gene>
    <name evidence="2" type="ORF">FIV42_00385</name>
</gene>
<dbReference type="AlphaFoldDB" id="A0A4Y6PLT4"/>
<dbReference type="RefSeq" id="WP_141195750.1">
    <property type="nucleotide sequence ID" value="NZ_CP041186.1"/>
</dbReference>
<proteinExistence type="predicted"/>
<keyword evidence="3" id="KW-1185">Reference proteome</keyword>
<evidence type="ECO:0000313" key="2">
    <source>
        <dbReference type="EMBL" id="QDG49251.1"/>
    </source>
</evidence>
<evidence type="ECO:0000313" key="3">
    <source>
        <dbReference type="Proteomes" id="UP000315995"/>
    </source>
</evidence>
<dbReference type="EMBL" id="CP041186">
    <property type="protein sequence ID" value="QDG49251.1"/>
    <property type="molecule type" value="Genomic_DNA"/>
</dbReference>
<protein>
    <submittedName>
        <fullName evidence="2">DUF3108 domain-containing protein</fullName>
    </submittedName>
</protein>
<feature type="region of interest" description="Disordered" evidence="1">
    <location>
        <begin position="209"/>
        <end position="233"/>
    </location>
</feature>
<evidence type="ECO:0000256" key="1">
    <source>
        <dbReference type="SAM" id="MobiDB-lite"/>
    </source>
</evidence>
<accession>A0A4Y6PLT4</accession>